<dbReference type="PANTHER" id="PTHR43877:SF1">
    <property type="entry name" value="ACETYLTRANSFERASE"/>
    <property type="match status" value="1"/>
</dbReference>
<evidence type="ECO:0000259" key="3">
    <source>
        <dbReference type="PROSITE" id="PS51186"/>
    </source>
</evidence>
<keyword evidence="5" id="KW-1185">Reference proteome</keyword>
<dbReference type="PROSITE" id="PS51186">
    <property type="entry name" value="GNAT"/>
    <property type="match status" value="2"/>
</dbReference>
<evidence type="ECO:0000256" key="2">
    <source>
        <dbReference type="ARBA" id="ARBA00023315"/>
    </source>
</evidence>
<feature type="domain" description="N-acetyltransferase" evidence="3">
    <location>
        <begin position="1"/>
        <end position="152"/>
    </location>
</feature>
<sequence>MKIRTAEPEDMAALRAVADAALTFDSGAALVDRLAAPPAGRRWAVLAADDLSGLVMTSISDRDPSIGHIDLLAVRPDVQGSGRGRALVETAQDWLRGEGATVAKFAGNPPCYAWPGVDVRHTPAACLAERLGYTLERTAWNMTADLATADLSTAGDVARLAAAGVTVAAAPAGERDRVADFVREQWNETWAWESVNAAGLHYAVRDDGQILGFAAWGSRPAWFGPMGTAPAARGLGAGRVLLRRCLSEMRDAGLGAAEIGWVGPLRFYSRTVGARTERVFWLYRRELG</sequence>
<dbReference type="Gene3D" id="3.40.630.30">
    <property type="match status" value="1"/>
</dbReference>
<dbReference type="PANTHER" id="PTHR43877">
    <property type="entry name" value="AMINOALKYLPHOSPHONATE N-ACETYLTRANSFERASE-RELATED-RELATED"/>
    <property type="match status" value="1"/>
</dbReference>
<name>A0A919RDC5_9ACTN</name>
<keyword evidence="1" id="KW-0808">Transferase</keyword>
<proteinExistence type="predicted"/>
<gene>
    <name evidence="4" type="ORF">Ssi02_17840</name>
</gene>
<dbReference type="InterPro" id="IPR000182">
    <property type="entry name" value="GNAT_dom"/>
</dbReference>
<dbReference type="GO" id="GO:0016747">
    <property type="term" value="F:acyltransferase activity, transferring groups other than amino-acyl groups"/>
    <property type="evidence" value="ECO:0007669"/>
    <property type="project" value="InterPro"/>
</dbReference>
<protein>
    <recommendedName>
        <fullName evidence="3">N-acetyltransferase domain-containing protein</fullName>
    </recommendedName>
</protein>
<keyword evidence="2" id="KW-0012">Acyltransferase</keyword>
<feature type="domain" description="N-acetyltransferase" evidence="3">
    <location>
        <begin position="165"/>
        <end position="288"/>
    </location>
</feature>
<dbReference type="RefSeq" id="WP_239128727.1">
    <property type="nucleotide sequence ID" value="NZ_BOOW01000010.1"/>
</dbReference>
<dbReference type="Pfam" id="PF00583">
    <property type="entry name" value="Acetyltransf_1"/>
    <property type="match status" value="2"/>
</dbReference>
<dbReference type="InterPro" id="IPR016181">
    <property type="entry name" value="Acyl_CoA_acyltransferase"/>
</dbReference>
<accession>A0A919RDC5</accession>
<comment type="caution">
    <text evidence="4">The sequence shown here is derived from an EMBL/GenBank/DDBJ whole genome shotgun (WGS) entry which is preliminary data.</text>
</comment>
<evidence type="ECO:0000256" key="1">
    <source>
        <dbReference type="ARBA" id="ARBA00022679"/>
    </source>
</evidence>
<dbReference type="Proteomes" id="UP000606172">
    <property type="component" value="Unassembled WGS sequence"/>
</dbReference>
<dbReference type="SUPFAM" id="SSF55729">
    <property type="entry name" value="Acyl-CoA N-acyltransferases (Nat)"/>
    <property type="match status" value="2"/>
</dbReference>
<evidence type="ECO:0000313" key="5">
    <source>
        <dbReference type="Proteomes" id="UP000606172"/>
    </source>
</evidence>
<dbReference type="CDD" id="cd04301">
    <property type="entry name" value="NAT_SF"/>
    <property type="match status" value="2"/>
</dbReference>
<evidence type="ECO:0000313" key="4">
    <source>
        <dbReference type="EMBL" id="GII91553.1"/>
    </source>
</evidence>
<dbReference type="AlphaFoldDB" id="A0A919RDC5"/>
<dbReference type="InterPro" id="IPR050832">
    <property type="entry name" value="Bact_Acetyltransf"/>
</dbReference>
<dbReference type="EMBL" id="BOOW01000010">
    <property type="protein sequence ID" value="GII91553.1"/>
    <property type="molecule type" value="Genomic_DNA"/>
</dbReference>
<organism evidence="4 5">
    <name type="scientific">Sinosporangium siamense</name>
    <dbReference type="NCBI Taxonomy" id="1367973"/>
    <lineage>
        <taxon>Bacteria</taxon>
        <taxon>Bacillati</taxon>
        <taxon>Actinomycetota</taxon>
        <taxon>Actinomycetes</taxon>
        <taxon>Streptosporangiales</taxon>
        <taxon>Streptosporangiaceae</taxon>
        <taxon>Sinosporangium</taxon>
    </lineage>
</organism>
<reference evidence="4" key="1">
    <citation type="submission" date="2021-01" db="EMBL/GenBank/DDBJ databases">
        <title>Whole genome shotgun sequence of Sinosporangium siamense NBRC 109515.</title>
        <authorList>
            <person name="Komaki H."/>
            <person name="Tamura T."/>
        </authorList>
    </citation>
    <scope>NUCLEOTIDE SEQUENCE</scope>
    <source>
        <strain evidence="4">NBRC 109515</strain>
    </source>
</reference>